<organism evidence="2 3">
    <name type="scientific">Pyrinomonas methylaliphatogenes</name>
    <dbReference type="NCBI Taxonomy" id="454194"/>
    <lineage>
        <taxon>Bacteria</taxon>
        <taxon>Pseudomonadati</taxon>
        <taxon>Acidobacteriota</taxon>
        <taxon>Blastocatellia</taxon>
        <taxon>Blastocatellales</taxon>
        <taxon>Pyrinomonadaceae</taxon>
        <taxon>Pyrinomonas</taxon>
    </lineage>
</organism>
<keyword evidence="3" id="KW-1185">Reference proteome</keyword>
<reference evidence="2 3" key="1">
    <citation type="submission" date="2013-12" db="EMBL/GenBank/DDBJ databases">
        <authorList>
            <person name="Stott M."/>
        </authorList>
    </citation>
    <scope>NUCLEOTIDE SEQUENCE [LARGE SCALE GENOMIC DNA]</scope>
    <source>
        <strain evidence="2 3">K22</strain>
    </source>
</reference>
<dbReference type="Proteomes" id="UP000031518">
    <property type="component" value="Unassembled WGS sequence"/>
</dbReference>
<evidence type="ECO:0000256" key="1">
    <source>
        <dbReference type="SAM" id="MobiDB-lite"/>
    </source>
</evidence>
<feature type="region of interest" description="Disordered" evidence="1">
    <location>
        <begin position="1"/>
        <end position="33"/>
    </location>
</feature>
<gene>
    <name evidence="2" type="ORF">PYK22_02292</name>
</gene>
<sequence>MVVISAEHNDHSEHSATSNKYSAGEGGARQPGQWRDWLTRSDVGRLWTELHRIVCQHPLVRASQSAGLLTEGEGRASAYTDLTQELFVALLSKGRFQHYLDTGMSDAEIECEIGQIELTNILTAELRKRHPESYRLARRISTIIQSSPNFRRFDGAGSDDPYRRLGDRVYGLREWPDSKARRPTHELEQRVQMVPVRQRDTRMVGCTGDAQIIISNSDLEDLIVSVLEAVDSPVDVRTLRSLVMSRLPVMDIYLVPLGSDEVEDGGRPFEPVDGRDNPEQGLLRREAEREAARCVDRFLQGLYEAVRGKSKQYNRILGVLWYCYLSPEHITQLEAAARLGVSDSLVSDYRRRIEQQLRALAFTEVEEARQFEIALRERVRAIVYDEESVAV</sequence>
<dbReference type="STRING" id="454194.PYK22_02292"/>
<name>A0A0B6WZX1_9BACT</name>
<dbReference type="AlphaFoldDB" id="A0A0B6WZX1"/>
<reference evidence="2 3" key="2">
    <citation type="submission" date="2015-01" db="EMBL/GenBank/DDBJ databases">
        <title>Complete genome sequence of Pyrinomonas methylaliphatogenes type strain K22T.</title>
        <authorList>
            <person name="Lee K.C.Y."/>
            <person name="Power J.F."/>
            <person name="Dunfield P.F."/>
            <person name="Morgan X.C."/>
            <person name="Huttenhower C."/>
            <person name="Stott M.B."/>
        </authorList>
    </citation>
    <scope>NUCLEOTIDE SEQUENCE [LARGE SCALE GENOMIC DNA]</scope>
    <source>
        <strain evidence="2 3">K22</strain>
    </source>
</reference>
<evidence type="ECO:0000313" key="3">
    <source>
        <dbReference type="Proteomes" id="UP000031518"/>
    </source>
</evidence>
<dbReference type="EMBL" id="CBXV010000008">
    <property type="protein sequence ID" value="CDM66272.1"/>
    <property type="molecule type" value="Genomic_DNA"/>
</dbReference>
<dbReference type="RefSeq" id="WP_041977450.1">
    <property type="nucleotide sequence ID" value="NZ_CBXV010000008.1"/>
</dbReference>
<evidence type="ECO:0000313" key="2">
    <source>
        <dbReference type="EMBL" id="CDM66272.1"/>
    </source>
</evidence>
<accession>A0A0B6WZX1</accession>
<proteinExistence type="predicted"/>
<protein>
    <submittedName>
        <fullName evidence="2">Uncharacterized protein</fullName>
    </submittedName>
</protein>